<dbReference type="EMBL" id="PQSP01000009">
    <property type="protein sequence ID" value="RUS65753.1"/>
    <property type="molecule type" value="Genomic_DNA"/>
</dbReference>
<sequence length="119" mass="13852" precursor="true">MLIRRNRPSGVKWIVYAFYSPFARFFTLGPQYSYNEKLCRWHCRRDACGYNGIKGRLPMQVEGKLCSNIKSFADNTCFLRALSRNRFLKTIEPFEGPFDHDEKVSFRIAHGLCHAVIGL</sequence>
<proteinExistence type="predicted"/>
<keyword evidence="2" id="KW-1185">Reference proteome</keyword>
<comment type="caution">
    <text evidence="1">The sequence shown here is derived from an EMBL/GenBank/DDBJ whole genome shotgun (WGS) entry which is preliminary data.</text>
</comment>
<reference evidence="1 2" key="1">
    <citation type="submission" date="2018-01" db="EMBL/GenBank/DDBJ databases">
        <title>Saezia sanguinis gen. nov., sp. nov., in the order Burkholderiales isolated from human blood.</title>
        <authorList>
            <person name="Medina-Pascual M.J."/>
            <person name="Valdezate S."/>
            <person name="Monzon S."/>
            <person name="Cuesta I."/>
            <person name="Carrasco G."/>
            <person name="Villalon P."/>
            <person name="Saez-Nieto J.A."/>
        </authorList>
    </citation>
    <scope>NUCLEOTIDE SEQUENCE [LARGE SCALE GENOMIC DNA]</scope>
    <source>
        <strain evidence="1 2">CNM695-12</strain>
    </source>
</reference>
<evidence type="ECO:0000313" key="2">
    <source>
        <dbReference type="Proteomes" id="UP000286947"/>
    </source>
</evidence>
<gene>
    <name evidence="1" type="ORF">CUZ56_02598</name>
</gene>
<name>A0A433SAH9_9BURK</name>
<evidence type="ECO:0000313" key="1">
    <source>
        <dbReference type="EMBL" id="RUS65753.1"/>
    </source>
</evidence>
<protein>
    <submittedName>
        <fullName evidence="1">Uncharacterized protein</fullName>
    </submittedName>
</protein>
<dbReference type="Proteomes" id="UP000286947">
    <property type="component" value="Unassembled WGS sequence"/>
</dbReference>
<accession>A0A433SAH9</accession>
<dbReference type="AlphaFoldDB" id="A0A433SAH9"/>
<organism evidence="1 2">
    <name type="scientific">Saezia sanguinis</name>
    <dbReference type="NCBI Taxonomy" id="1965230"/>
    <lineage>
        <taxon>Bacteria</taxon>
        <taxon>Pseudomonadati</taxon>
        <taxon>Pseudomonadota</taxon>
        <taxon>Betaproteobacteria</taxon>
        <taxon>Burkholderiales</taxon>
        <taxon>Saeziaceae</taxon>
        <taxon>Saezia</taxon>
    </lineage>
</organism>